<feature type="transmembrane region" description="Helical" evidence="1">
    <location>
        <begin position="31"/>
        <end position="49"/>
    </location>
</feature>
<evidence type="ECO:0000256" key="1">
    <source>
        <dbReference type="SAM" id="Phobius"/>
    </source>
</evidence>
<feature type="transmembrane region" description="Helical" evidence="1">
    <location>
        <begin position="101"/>
        <end position="121"/>
    </location>
</feature>
<reference evidence="2 3" key="2">
    <citation type="submission" date="2015-01" db="EMBL/GenBank/DDBJ databases">
        <title>Complete genome sequence of Pyrinomonas methylaliphatogenes type strain K22T.</title>
        <authorList>
            <person name="Lee K.C.Y."/>
            <person name="Power J.F."/>
            <person name="Dunfield P.F."/>
            <person name="Morgan X.C."/>
            <person name="Huttenhower C."/>
            <person name="Stott M.B."/>
        </authorList>
    </citation>
    <scope>NUCLEOTIDE SEQUENCE [LARGE SCALE GENOMIC DNA]</scope>
    <source>
        <strain evidence="2 3">K22</strain>
    </source>
</reference>
<keyword evidence="1" id="KW-0472">Membrane</keyword>
<evidence type="ECO:0000313" key="2">
    <source>
        <dbReference type="EMBL" id="CDM67174.1"/>
    </source>
</evidence>
<dbReference type="AlphaFoldDB" id="A0A0B6X3V0"/>
<keyword evidence="3" id="KW-1185">Reference proteome</keyword>
<sequence length="129" mass="15148">MDPFYFVIGGFVIFIFIFKMEMLVRKESFRIILGISFLLFLIGLVLHFTEAGRSSLSGALLCPLLSLGLFRLLRRVFLRWFKHEPRDTFFNWNLGLGEDRIFNILYFAMAILLWMVVPFGMEQLAKVGW</sequence>
<feature type="transmembrane region" description="Helical" evidence="1">
    <location>
        <begin position="6"/>
        <end position="24"/>
    </location>
</feature>
<dbReference type="Proteomes" id="UP000031518">
    <property type="component" value="Unassembled WGS sequence"/>
</dbReference>
<gene>
    <name evidence="2" type="ORF">PYK22_03223</name>
</gene>
<name>A0A0B6X3V0_9BACT</name>
<feature type="transmembrane region" description="Helical" evidence="1">
    <location>
        <begin position="55"/>
        <end position="73"/>
    </location>
</feature>
<keyword evidence="1" id="KW-1133">Transmembrane helix</keyword>
<dbReference type="EMBL" id="CBXV010000010">
    <property type="protein sequence ID" value="CDM67174.1"/>
    <property type="molecule type" value="Genomic_DNA"/>
</dbReference>
<protein>
    <submittedName>
        <fullName evidence="2">Uncharacterized protein</fullName>
    </submittedName>
</protein>
<organism evidence="2 3">
    <name type="scientific">Pyrinomonas methylaliphatogenes</name>
    <dbReference type="NCBI Taxonomy" id="454194"/>
    <lineage>
        <taxon>Bacteria</taxon>
        <taxon>Pseudomonadati</taxon>
        <taxon>Acidobacteriota</taxon>
        <taxon>Blastocatellia</taxon>
        <taxon>Blastocatellales</taxon>
        <taxon>Pyrinomonadaceae</taxon>
        <taxon>Pyrinomonas</taxon>
    </lineage>
</organism>
<dbReference type="STRING" id="454194.PYK22_03223"/>
<proteinExistence type="predicted"/>
<evidence type="ECO:0000313" key="3">
    <source>
        <dbReference type="Proteomes" id="UP000031518"/>
    </source>
</evidence>
<keyword evidence="1" id="KW-0812">Transmembrane</keyword>
<reference evidence="2 3" key="1">
    <citation type="submission" date="2013-12" db="EMBL/GenBank/DDBJ databases">
        <authorList>
            <person name="Stott M."/>
        </authorList>
    </citation>
    <scope>NUCLEOTIDE SEQUENCE [LARGE SCALE GENOMIC DNA]</scope>
    <source>
        <strain evidence="2 3">K22</strain>
    </source>
</reference>
<accession>A0A0B6X3V0</accession>